<evidence type="ECO:0000256" key="7">
    <source>
        <dbReference type="ARBA" id="ARBA00022741"/>
    </source>
</evidence>
<keyword evidence="17" id="KW-1185">Reference proteome</keyword>
<evidence type="ECO:0000256" key="5">
    <source>
        <dbReference type="ARBA" id="ARBA00022598"/>
    </source>
</evidence>
<dbReference type="GO" id="GO:0005829">
    <property type="term" value="C:cytosol"/>
    <property type="evidence" value="ECO:0007669"/>
    <property type="project" value="TreeGrafter"/>
</dbReference>
<dbReference type="EMBL" id="CP061799">
    <property type="protein sequence ID" value="QTA81160.1"/>
    <property type="molecule type" value="Genomic_DNA"/>
</dbReference>
<proteinExistence type="inferred from homology"/>
<dbReference type="Pfam" id="PF01406">
    <property type="entry name" value="tRNA-synt_1e"/>
    <property type="match status" value="1"/>
</dbReference>
<accession>A0A975B9B2</accession>
<dbReference type="PRINTS" id="PR00983">
    <property type="entry name" value="TRNASYNTHCYS"/>
</dbReference>
<keyword evidence="7 13" id="KW-0547">Nucleotide-binding</keyword>
<sequence>MLLMLFNTLTRKKEVFKPIIPSQAGLYTCGPTVYNFAHIGNLRTYIFEDVLKRVLIYNGFKVKHVMNITDVGHLTGDRDMGEDKLEKGAEKEGKTAWEIAEFYTEAFKRDMKHLNLIAPDVWCRATDTIEEQIALIKTLEEKGYTYKTSDGIYFDTSKFKDYTKLSHQNLDALQEGARVEKNIEKRNPTDFALWKFSPPGVKRQMEWDSPWGKGFPGWHIECSAMSMKYLGEQLDIHCGGTDHIQVHHTNEIAQSEAATGKPFFNYWMHGAFLNIEGGKKMAKSAGNFLTVESTIIKKGIDPLAYRYAAFQTHYRNPMEYTQESISAAQNGLKHLQNQVRNIKEPGKTGTVSKEFKDKFLEAINDDLNMPRAMAAVQEMLKSEMSNPDKYAAILDFDQVLGLKLDSVDQQDTVPEEVQKLLDARIKARREKNWAASDQLRDEIAALGYIVQDSREGMKVIRK</sequence>
<dbReference type="Pfam" id="PF23493">
    <property type="entry name" value="CysS_C"/>
    <property type="match status" value="1"/>
</dbReference>
<dbReference type="Gene3D" id="3.40.50.620">
    <property type="entry name" value="HUPs"/>
    <property type="match status" value="1"/>
</dbReference>
<dbReference type="CDD" id="cd00672">
    <property type="entry name" value="CysRS_core"/>
    <property type="match status" value="1"/>
</dbReference>
<dbReference type="Gene3D" id="1.20.120.1910">
    <property type="entry name" value="Cysteine-tRNA ligase, C-terminal anti-codon recognition domain"/>
    <property type="match status" value="1"/>
</dbReference>
<evidence type="ECO:0000256" key="6">
    <source>
        <dbReference type="ARBA" id="ARBA00022723"/>
    </source>
</evidence>
<dbReference type="FunFam" id="3.40.50.620:FF:000130">
    <property type="entry name" value="Cysteine--tRNA ligase"/>
    <property type="match status" value="1"/>
</dbReference>
<dbReference type="NCBIfam" id="TIGR00435">
    <property type="entry name" value="cysS"/>
    <property type="match status" value="1"/>
</dbReference>
<dbReference type="RefSeq" id="WP_207687231.1">
    <property type="nucleotide sequence ID" value="NZ_CP061799.1"/>
</dbReference>
<organism evidence="16 17">
    <name type="scientific">Desulfonema limicola</name>
    <dbReference type="NCBI Taxonomy" id="45656"/>
    <lineage>
        <taxon>Bacteria</taxon>
        <taxon>Pseudomonadati</taxon>
        <taxon>Thermodesulfobacteriota</taxon>
        <taxon>Desulfobacteria</taxon>
        <taxon>Desulfobacterales</taxon>
        <taxon>Desulfococcaceae</taxon>
        <taxon>Desulfonema</taxon>
    </lineage>
</organism>
<evidence type="ECO:0000256" key="1">
    <source>
        <dbReference type="ARBA" id="ARBA00004496"/>
    </source>
</evidence>
<comment type="subcellular location">
    <subcellularLocation>
        <location evidence="1 13">Cytoplasm</location>
    </subcellularLocation>
</comment>
<dbReference type="SUPFAM" id="SSF52374">
    <property type="entry name" value="Nucleotidylyl transferase"/>
    <property type="match status" value="1"/>
</dbReference>
<dbReference type="InterPro" id="IPR015803">
    <property type="entry name" value="Cys-tRNA-ligase"/>
</dbReference>
<comment type="cofactor">
    <cofactor evidence="13">
        <name>Zn(2+)</name>
        <dbReference type="ChEBI" id="CHEBI:29105"/>
    </cofactor>
    <text evidence="13">Binds 1 zinc ion per subunit.</text>
</comment>
<evidence type="ECO:0000313" key="17">
    <source>
        <dbReference type="Proteomes" id="UP000663720"/>
    </source>
</evidence>
<dbReference type="EC" id="6.1.1.16" evidence="13"/>
<keyword evidence="4 13" id="KW-0963">Cytoplasm</keyword>
<dbReference type="InterPro" id="IPR014729">
    <property type="entry name" value="Rossmann-like_a/b/a_fold"/>
</dbReference>
<evidence type="ECO:0000259" key="15">
    <source>
        <dbReference type="Pfam" id="PF23493"/>
    </source>
</evidence>
<keyword evidence="10 13" id="KW-0648">Protein biosynthesis</keyword>
<feature type="binding site" evidence="13">
    <location>
        <position position="29"/>
    </location>
    <ligand>
        <name>Zn(2+)</name>
        <dbReference type="ChEBI" id="CHEBI:29105"/>
    </ligand>
</feature>
<evidence type="ECO:0000256" key="13">
    <source>
        <dbReference type="HAMAP-Rule" id="MF_00041"/>
    </source>
</evidence>
<dbReference type="GO" id="GO:0006423">
    <property type="term" value="P:cysteinyl-tRNA aminoacylation"/>
    <property type="evidence" value="ECO:0007669"/>
    <property type="project" value="UniProtKB-UniRule"/>
</dbReference>
<dbReference type="InterPro" id="IPR024909">
    <property type="entry name" value="Cys-tRNA/MSH_ligase"/>
</dbReference>
<evidence type="ECO:0000256" key="4">
    <source>
        <dbReference type="ARBA" id="ARBA00022490"/>
    </source>
</evidence>
<keyword evidence="9 13" id="KW-0067">ATP-binding</keyword>
<feature type="binding site" evidence="13">
    <location>
        <position position="247"/>
    </location>
    <ligand>
        <name>Zn(2+)</name>
        <dbReference type="ChEBI" id="CHEBI:29105"/>
    </ligand>
</feature>
<reference evidence="16" key="1">
    <citation type="journal article" date="2021" name="Microb. Physiol.">
        <title>Proteogenomic Insights into the Physiology of Marine, Sulfate-Reducing, Filamentous Desulfonema limicola and Desulfonema magnum.</title>
        <authorList>
            <person name="Schnaars V."/>
            <person name="Wohlbrand L."/>
            <person name="Scheve S."/>
            <person name="Hinrichs C."/>
            <person name="Reinhardt R."/>
            <person name="Rabus R."/>
        </authorList>
    </citation>
    <scope>NUCLEOTIDE SEQUENCE</scope>
    <source>
        <strain evidence="16">5ac10</strain>
    </source>
</reference>
<dbReference type="GO" id="GO:0008270">
    <property type="term" value="F:zinc ion binding"/>
    <property type="evidence" value="ECO:0007669"/>
    <property type="project" value="UniProtKB-UniRule"/>
</dbReference>
<dbReference type="InterPro" id="IPR056411">
    <property type="entry name" value="CysS_C"/>
</dbReference>
<evidence type="ECO:0000256" key="8">
    <source>
        <dbReference type="ARBA" id="ARBA00022833"/>
    </source>
</evidence>
<dbReference type="PANTHER" id="PTHR10890">
    <property type="entry name" value="CYSTEINYL-TRNA SYNTHETASE"/>
    <property type="match status" value="1"/>
</dbReference>
<feature type="binding site" evidence="13">
    <location>
        <position position="222"/>
    </location>
    <ligand>
        <name>Zn(2+)</name>
        <dbReference type="ChEBI" id="CHEBI:29105"/>
    </ligand>
</feature>
<feature type="domain" description="Cysteinyl-tRNA ligase anticodon binding" evidence="15">
    <location>
        <begin position="413"/>
        <end position="455"/>
    </location>
</feature>
<name>A0A975B9B2_9BACT</name>
<keyword evidence="5 13" id="KW-0436">Ligase</keyword>
<dbReference type="GO" id="GO:0005524">
    <property type="term" value="F:ATP binding"/>
    <property type="evidence" value="ECO:0007669"/>
    <property type="project" value="UniProtKB-UniRule"/>
</dbReference>
<gene>
    <name evidence="16" type="primary">cysS2</name>
    <name evidence="13" type="synonym">cysS</name>
    <name evidence="16" type="ORF">dnl_34910</name>
</gene>
<evidence type="ECO:0000256" key="3">
    <source>
        <dbReference type="ARBA" id="ARBA00011245"/>
    </source>
</evidence>
<dbReference type="KEGG" id="dli:dnl_34910"/>
<comment type="subunit">
    <text evidence="3 13">Monomer.</text>
</comment>
<evidence type="ECO:0000256" key="11">
    <source>
        <dbReference type="ARBA" id="ARBA00023146"/>
    </source>
</evidence>
<dbReference type="InterPro" id="IPR009080">
    <property type="entry name" value="tRNAsynth_Ia_anticodon-bd"/>
</dbReference>
<feature type="binding site" evidence="13">
    <location>
        <position position="283"/>
    </location>
    <ligand>
        <name>ATP</name>
        <dbReference type="ChEBI" id="CHEBI:30616"/>
    </ligand>
</feature>
<feature type="domain" description="tRNA synthetases class I catalytic" evidence="14">
    <location>
        <begin position="16"/>
        <end position="329"/>
    </location>
</feature>
<evidence type="ECO:0000256" key="12">
    <source>
        <dbReference type="ARBA" id="ARBA00047398"/>
    </source>
</evidence>
<dbReference type="PANTHER" id="PTHR10890:SF3">
    <property type="entry name" value="CYSTEINE--TRNA LIGASE, CYTOPLASMIC"/>
    <property type="match status" value="1"/>
</dbReference>
<dbReference type="SUPFAM" id="SSF47323">
    <property type="entry name" value="Anticodon-binding domain of a subclass of class I aminoacyl-tRNA synthetases"/>
    <property type="match status" value="1"/>
</dbReference>
<feature type="binding site" evidence="13">
    <location>
        <position position="251"/>
    </location>
    <ligand>
        <name>Zn(2+)</name>
        <dbReference type="ChEBI" id="CHEBI:29105"/>
    </ligand>
</feature>
<keyword evidence="8 13" id="KW-0862">Zinc</keyword>
<evidence type="ECO:0000256" key="2">
    <source>
        <dbReference type="ARBA" id="ARBA00005594"/>
    </source>
</evidence>
<comment type="similarity">
    <text evidence="2 13">Belongs to the class-I aminoacyl-tRNA synthetase family.</text>
</comment>
<keyword evidence="11 13" id="KW-0030">Aminoacyl-tRNA synthetase</keyword>
<feature type="short sequence motif" description="'KMSKS' region" evidence="13">
    <location>
        <begin position="280"/>
        <end position="284"/>
    </location>
</feature>
<dbReference type="GO" id="GO:0004817">
    <property type="term" value="F:cysteine-tRNA ligase activity"/>
    <property type="evidence" value="ECO:0007669"/>
    <property type="project" value="UniProtKB-UniRule"/>
</dbReference>
<dbReference type="AlphaFoldDB" id="A0A975B9B2"/>
<evidence type="ECO:0000256" key="10">
    <source>
        <dbReference type="ARBA" id="ARBA00022917"/>
    </source>
</evidence>
<dbReference type="Proteomes" id="UP000663720">
    <property type="component" value="Chromosome"/>
</dbReference>
<feature type="short sequence motif" description="'HIGH' region" evidence="13">
    <location>
        <begin position="31"/>
        <end position="41"/>
    </location>
</feature>
<dbReference type="InterPro" id="IPR032678">
    <property type="entry name" value="tRNA-synt_1_cat_dom"/>
</dbReference>
<comment type="catalytic activity">
    <reaction evidence="12 13">
        <text>tRNA(Cys) + L-cysteine + ATP = L-cysteinyl-tRNA(Cys) + AMP + diphosphate</text>
        <dbReference type="Rhea" id="RHEA:17773"/>
        <dbReference type="Rhea" id="RHEA-COMP:9661"/>
        <dbReference type="Rhea" id="RHEA-COMP:9679"/>
        <dbReference type="ChEBI" id="CHEBI:30616"/>
        <dbReference type="ChEBI" id="CHEBI:33019"/>
        <dbReference type="ChEBI" id="CHEBI:35235"/>
        <dbReference type="ChEBI" id="CHEBI:78442"/>
        <dbReference type="ChEBI" id="CHEBI:78517"/>
        <dbReference type="ChEBI" id="CHEBI:456215"/>
        <dbReference type="EC" id="6.1.1.16"/>
    </reaction>
</comment>
<dbReference type="HAMAP" id="MF_00041">
    <property type="entry name" value="Cys_tRNA_synth"/>
    <property type="match status" value="1"/>
</dbReference>
<evidence type="ECO:0000313" key="16">
    <source>
        <dbReference type="EMBL" id="QTA81160.1"/>
    </source>
</evidence>
<evidence type="ECO:0000259" key="14">
    <source>
        <dbReference type="Pfam" id="PF01406"/>
    </source>
</evidence>
<keyword evidence="6 13" id="KW-0479">Metal-binding</keyword>
<protein>
    <recommendedName>
        <fullName evidence="13">Cysteine--tRNA ligase</fullName>
        <ecNumber evidence="13">6.1.1.16</ecNumber>
    </recommendedName>
    <alternativeName>
        <fullName evidence="13">Cysteinyl-tRNA synthetase</fullName>
        <shortName evidence="13">CysRS</shortName>
    </alternativeName>
</protein>
<evidence type="ECO:0000256" key="9">
    <source>
        <dbReference type="ARBA" id="ARBA00022840"/>
    </source>
</evidence>